<evidence type="ECO:0000256" key="3">
    <source>
        <dbReference type="ARBA" id="ARBA00022448"/>
    </source>
</evidence>
<dbReference type="Gene3D" id="3.30.70.1440">
    <property type="entry name" value="Multidrug efflux transporter AcrB pore domain"/>
    <property type="match status" value="1"/>
</dbReference>
<dbReference type="EMBL" id="FOSP01000002">
    <property type="protein sequence ID" value="SFK24053.1"/>
    <property type="molecule type" value="Genomic_DNA"/>
</dbReference>
<feature type="transmembrane region" description="Helical" evidence="9">
    <location>
        <begin position="889"/>
        <end position="911"/>
    </location>
</feature>
<feature type="transmembrane region" description="Helical" evidence="9">
    <location>
        <begin position="341"/>
        <end position="360"/>
    </location>
</feature>
<dbReference type="SUPFAM" id="SSF82693">
    <property type="entry name" value="Multidrug efflux transporter AcrB pore domain, PN1, PN2, PC1 and PC2 subdomains"/>
    <property type="match status" value="3"/>
</dbReference>
<dbReference type="OrthoDB" id="9176627at2"/>
<keyword evidence="11" id="KW-1185">Reference proteome</keyword>
<dbReference type="PANTHER" id="PTHR32063">
    <property type="match status" value="1"/>
</dbReference>
<dbReference type="GO" id="GO:0005886">
    <property type="term" value="C:plasma membrane"/>
    <property type="evidence" value="ECO:0007669"/>
    <property type="project" value="UniProtKB-SubCell"/>
</dbReference>
<dbReference type="PANTHER" id="PTHR32063:SF13">
    <property type="entry name" value="MULTIDRUG EFFLUX PUMP SUBUNIT ACRB-RELATED"/>
    <property type="match status" value="1"/>
</dbReference>
<feature type="transmembrane region" description="Helical" evidence="9">
    <location>
        <begin position="862"/>
        <end position="882"/>
    </location>
</feature>
<accession>A0A1I3XX25</accession>
<evidence type="ECO:0000256" key="1">
    <source>
        <dbReference type="ARBA" id="ARBA00004429"/>
    </source>
</evidence>
<name>A0A1I3XX25_9PROT</name>
<dbReference type="InterPro" id="IPR004764">
    <property type="entry name" value="MdtF-like"/>
</dbReference>
<dbReference type="FunFam" id="1.20.1640.10:FF:000001">
    <property type="entry name" value="Efflux pump membrane transporter"/>
    <property type="match status" value="1"/>
</dbReference>
<evidence type="ECO:0000256" key="5">
    <source>
        <dbReference type="ARBA" id="ARBA00022519"/>
    </source>
</evidence>
<reference evidence="11" key="1">
    <citation type="submission" date="2016-10" db="EMBL/GenBank/DDBJ databases">
        <authorList>
            <person name="Varghese N."/>
            <person name="Submissions S."/>
        </authorList>
    </citation>
    <scope>NUCLEOTIDE SEQUENCE [LARGE SCALE GENOMIC DNA]</scope>
    <source>
        <strain evidence="11">Nm69</strain>
    </source>
</reference>
<dbReference type="Proteomes" id="UP000199533">
    <property type="component" value="Unassembled WGS sequence"/>
</dbReference>
<dbReference type="InterPro" id="IPR001036">
    <property type="entry name" value="Acrflvin-R"/>
</dbReference>
<dbReference type="Gene3D" id="3.30.2090.10">
    <property type="entry name" value="Multidrug efflux transporter AcrB TolC docking domain, DN and DC subdomains"/>
    <property type="match status" value="2"/>
</dbReference>
<feature type="transmembrane region" description="Helical" evidence="9">
    <location>
        <begin position="471"/>
        <end position="498"/>
    </location>
</feature>
<organism evidence="10 11">
    <name type="scientific">Nitrosomonas aestuarii</name>
    <dbReference type="NCBI Taxonomy" id="52441"/>
    <lineage>
        <taxon>Bacteria</taxon>
        <taxon>Pseudomonadati</taxon>
        <taxon>Pseudomonadota</taxon>
        <taxon>Betaproteobacteria</taxon>
        <taxon>Nitrosomonadales</taxon>
        <taxon>Nitrosomonadaceae</taxon>
        <taxon>Nitrosomonas</taxon>
    </lineage>
</organism>
<feature type="transmembrane region" description="Helical" evidence="9">
    <location>
        <begin position="367"/>
        <end position="388"/>
    </location>
</feature>
<dbReference type="FunFam" id="3.30.70.1430:FF:000001">
    <property type="entry name" value="Efflux pump membrane transporter"/>
    <property type="match status" value="1"/>
</dbReference>
<evidence type="ECO:0000256" key="7">
    <source>
        <dbReference type="ARBA" id="ARBA00022989"/>
    </source>
</evidence>
<dbReference type="Gene3D" id="3.30.70.1320">
    <property type="entry name" value="Multidrug efflux transporter AcrB pore domain like"/>
    <property type="match status" value="1"/>
</dbReference>
<dbReference type="GO" id="GO:0009636">
    <property type="term" value="P:response to toxic substance"/>
    <property type="evidence" value="ECO:0007669"/>
    <property type="project" value="UniProtKB-ARBA"/>
</dbReference>
<dbReference type="Gene3D" id="3.30.70.1430">
    <property type="entry name" value="Multidrug efflux transporter AcrB pore domain"/>
    <property type="match status" value="2"/>
</dbReference>
<sequence>MTKFFITRPIFASVLSIIIVLAGIAAAVQLPIAQYPQITPPVVQVTATFPGASAETLIKTVAAPIEEQLSGVDDLLYFNSSADSSGRLTITVTFEIGTDIDLATFNISNRVNIALPRLPDEVRRSGITIQKRANDLLLVFAVTSENKEHTPLFLSNYITNHFLDELKRTGGVGEARIFGAQDYSMRIWLQPDKMAQLGITTSDIAVAIRAQNAQYAAGKIGQEPAVADQQLVYTVTAKGRLSESEDFGNIILRADGSRGVLYLKDVARIELGAQEYNIQTVLNGEPGVGIGIFLQTGANALDTAAAIKSKMQELQHFFPEGMQYVLPYDTSDFVKESIWEVVKTLVEAMVLVVLVVYLFLQSWRATIIPIIAVPISLIGTFAGLWLLGYSINTMTLFAMVLSIGIVVDDAIVVLENIERLISEEKLSPVNAAIKAMQQVSSAVVAMTLVLVAVFVPVAFLGGMAGELYRQFAVTVAVAGVISGIVALTLTPTLCAILLKSAQQHAAFFQWFNRGFNHMRNFYVSMVGAAIRNVAVSILIFLAFIGGVSYLLKIIPGSLVPPEDQGYVIAAVILPDSAALPRTIATTDAIRTEIAKNPDVAFQFAVNGLDFIGGGNKTNVSTVFTRMTDWSERETTADALVDELFQIGAQQSDGLAIAFNPPAIRGLGSTGGFELYVQSRTNPDPRQLAKVVDDFMQVLKQEPRLASVNTFYRSTVPQFFVSVDEAKAMSQGVAIADIYETLQSTMGSLYVNDFNRAGRTYRVQLQAEAAYRMKPEDIGKVYVRSSAGLMVPLSALAQIKHVIGAEQLERFNGLLSAKLIGDGVPGLSSGEAIELVEQVATEVLPDGYQIAWTGKAFQEKRTGAAAVFAFSLAIIMVFLILAAQFETWALPLAVIMAVPFASAGALIAVLIREMPNDIYFQIGMVTLIGLAAKNAILLVEFANQKMKEGMDAKRAAMESAQLRFRPIVMTSMAFILGVVPLVIATGAGSAARQSMGTGVFGGMILAAFVATIFVPLFFSWFVSKHTMPPSKMRWKKVESSDASCLSYKSAGPGIDNRA</sequence>
<dbReference type="NCBIfam" id="TIGR00915">
    <property type="entry name" value="2A0602"/>
    <property type="match status" value="1"/>
</dbReference>
<comment type="similarity">
    <text evidence="2 9">Belongs to the resistance-nodulation-cell division (RND) (TC 2.A.6) family.</text>
</comment>
<comment type="subcellular location">
    <subcellularLocation>
        <location evidence="1 9">Cell inner membrane</location>
        <topology evidence="1 9">Multi-pass membrane protein</topology>
    </subcellularLocation>
</comment>
<dbReference type="RefSeq" id="WP_090696866.1">
    <property type="nucleotide sequence ID" value="NZ_FOSP01000002.1"/>
</dbReference>
<evidence type="ECO:0000313" key="10">
    <source>
        <dbReference type="EMBL" id="SFK24053.1"/>
    </source>
</evidence>
<dbReference type="SUPFAM" id="SSF82714">
    <property type="entry name" value="Multidrug efflux transporter AcrB TolC docking domain, DN and DC subdomains"/>
    <property type="match status" value="2"/>
</dbReference>
<comment type="caution">
    <text evidence="9">Lacks conserved residue(s) required for the propagation of feature annotation.</text>
</comment>
<feature type="transmembrane region" description="Helical" evidence="9">
    <location>
        <begin position="394"/>
        <end position="414"/>
    </location>
</feature>
<keyword evidence="7 9" id="KW-1133">Transmembrane helix</keyword>
<feature type="transmembrane region" description="Helical" evidence="9">
    <location>
        <begin position="998"/>
        <end position="1022"/>
    </location>
</feature>
<dbReference type="NCBIfam" id="NF000282">
    <property type="entry name" value="RND_permease_1"/>
    <property type="match status" value="1"/>
</dbReference>
<dbReference type="AlphaFoldDB" id="A0A1I3XX25"/>
<dbReference type="GO" id="GO:0042910">
    <property type="term" value="F:xenobiotic transmembrane transporter activity"/>
    <property type="evidence" value="ECO:0007669"/>
    <property type="project" value="TreeGrafter"/>
</dbReference>
<dbReference type="Gene3D" id="1.20.1640.10">
    <property type="entry name" value="Multidrug efflux transporter AcrB transmembrane domain"/>
    <property type="match status" value="2"/>
</dbReference>
<keyword evidence="3 9" id="KW-0813">Transport</keyword>
<evidence type="ECO:0000256" key="4">
    <source>
        <dbReference type="ARBA" id="ARBA00022475"/>
    </source>
</evidence>
<evidence type="ECO:0000256" key="9">
    <source>
        <dbReference type="RuleBase" id="RU364070"/>
    </source>
</evidence>
<keyword evidence="6 9" id="KW-0812">Transmembrane</keyword>
<dbReference type="PRINTS" id="PR00702">
    <property type="entry name" value="ACRIFLAVINRP"/>
</dbReference>
<evidence type="ECO:0000256" key="8">
    <source>
        <dbReference type="ARBA" id="ARBA00023136"/>
    </source>
</evidence>
<dbReference type="Pfam" id="PF00873">
    <property type="entry name" value="ACR_tran"/>
    <property type="match status" value="1"/>
</dbReference>
<gene>
    <name evidence="10" type="ORF">SAMN05216302_1002124</name>
</gene>
<evidence type="ECO:0000313" key="11">
    <source>
        <dbReference type="Proteomes" id="UP000199533"/>
    </source>
</evidence>
<evidence type="ECO:0000256" key="2">
    <source>
        <dbReference type="ARBA" id="ARBA00010942"/>
    </source>
</evidence>
<evidence type="ECO:0000256" key="6">
    <source>
        <dbReference type="ARBA" id="ARBA00022692"/>
    </source>
</evidence>
<dbReference type="InterPro" id="IPR027463">
    <property type="entry name" value="AcrB_DN_DC_subdom"/>
</dbReference>
<dbReference type="STRING" id="52441.SAMN05216302_1002124"/>
<proteinExistence type="inferred from homology"/>
<keyword evidence="5 9" id="KW-0997">Cell inner membrane</keyword>
<keyword evidence="8 9" id="KW-0472">Membrane</keyword>
<feature type="transmembrane region" description="Helical" evidence="9">
    <location>
        <begin position="519"/>
        <end position="551"/>
    </location>
</feature>
<feature type="transmembrane region" description="Helical" evidence="9">
    <location>
        <begin position="963"/>
        <end position="986"/>
    </location>
</feature>
<feature type="transmembrane region" description="Helical" evidence="9">
    <location>
        <begin position="435"/>
        <end position="459"/>
    </location>
</feature>
<protein>
    <recommendedName>
        <fullName evidence="9">Efflux pump membrane transporter</fullName>
    </recommendedName>
</protein>
<feature type="transmembrane region" description="Helical" evidence="9">
    <location>
        <begin position="917"/>
        <end position="942"/>
    </location>
</feature>
<dbReference type="SUPFAM" id="SSF82866">
    <property type="entry name" value="Multidrug efflux transporter AcrB transmembrane domain"/>
    <property type="match status" value="2"/>
</dbReference>
<keyword evidence="4" id="KW-1003">Cell membrane</keyword>
<dbReference type="GO" id="GO:0015562">
    <property type="term" value="F:efflux transmembrane transporter activity"/>
    <property type="evidence" value="ECO:0007669"/>
    <property type="project" value="InterPro"/>
</dbReference>